<dbReference type="SUPFAM" id="SSF51735">
    <property type="entry name" value="NAD(P)-binding Rossmann-fold domains"/>
    <property type="match status" value="1"/>
</dbReference>
<evidence type="ECO:0000256" key="2">
    <source>
        <dbReference type="ARBA" id="ARBA00022857"/>
    </source>
</evidence>
<name>A0ABS2W281_STRAS</name>
<dbReference type="Pfam" id="PF05368">
    <property type="entry name" value="NmrA"/>
    <property type="match status" value="1"/>
</dbReference>
<dbReference type="PANTHER" id="PTHR42748:SF7">
    <property type="entry name" value="NMRA LIKE REDOX SENSOR 1-RELATED"/>
    <property type="match status" value="1"/>
</dbReference>
<dbReference type="InterPro" id="IPR051164">
    <property type="entry name" value="NmrA-like_oxidored"/>
</dbReference>
<evidence type="ECO:0000313" key="5">
    <source>
        <dbReference type="Proteomes" id="UP000788262"/>
    </source>
</evidence>
<feature type="non-terminal residue" evidence="4">
    <location>
        <position position="1"/>
    </location>
</feature>
<evidence type="ECO:0000313" key="4">
    <source>
        <dbReference type="EMBL" id="MBN0049394.1"/>
    </source>
</evidence>
<keyword evidence="5" id="KW-1185">Reference proteome</keyword>
<evidence type="ECO:0000256" key="1">
    <source>
        <dbReference type="ARBA" id="ARBA00006328"/>
    </source>
</evidence>
<reference evidence="4 5" key="1">
    <citation type="submission" date="2021-02" db="EMBL/GenBank/DDBJ databases">
        <title>Whole genome sequencing of Streptomyces actuosus VRA1.</title>
        <authorList>
            <person name="Sen G."/>
            <person name="Sen A."/>
        </authorList>
    </citation>
    <scope>NUCLEOTIDE SEQUENCE [LARGE SCALE GENOMIC DNA]</scope>
    <source>
        <strain evidence="4 5">VRA1</strain>
    </source>
</reference>
<sequence>FVYSSVDRGGDTSYDNPTDVPHFISKHNVEHHLVEESKGTKMDWTILRPVAYFDNFVPGFMGKVFATSWDMYLKGKPLQLVATSDIGYFAAEAFLNPGRHKENPISIAGDELTYSQMEEIFRKKTGNPVPTTYQAFVSVLMSYM</sequence>
<evidence type="ECO:0000259" key="3">
    <source>
        <dbReference type="Pfam" id="PF05368"/>
    </source>
</evidence>
<organism evidence="4 5">
    <name type="scientific">Streptomyces actuosus</name>
    <dbReference type="NCBI Taxonomy" id="1885"/>
    <lineage>
        <taxon>Bacteria</taxon>
        <taxon>Bacillati</taxon>
        <taxon>Actinomycetota</taxon>
        <taxon>Actinomycetes</taxon>
        <taxon>Kitasatosporales</taxon>
        <taxon>Streptomycetaceae</taxon>
        <taxon>Streptomyces</taxon>
    </lineage>
</organism>
<feature type="non-terminal residue" evidence="4">
    <location>
        <position position="144"/>
    </location>
</feature>
<dbReference type="Proteomes" id="UP000788262">
    <property type="component" value="Unassembled WGS sequence"/>
</dbReference>
<comment type="similarity">
    <text evidence="1">Belongs to the NmrA-type oxidoreductase family.</text>
</comment>
<comment type="caution">
    <text evidence="4">The sequence shown here is derived from an EMBL/GenBank/DDBJ whole genome shotgun (WGS) entry which is preliminary data.</text>
</comment>
<keyword evidence="2" id="KW-0521">NADP</keyword>
<protein>
    <submittedName>
        <fullName evidence="4">NmrA family NAD(P)-binding protein</fullName>
    </submittedName>
</protein>
<dbReference type="RefSeq" id="WP_205387505.1">
    <property type="nucleotide sequence ID" value="NZ_JAFFZS010000227.1"/>
</dbReference>
<gene>
    <name evidence="4" type="ORF">JS756_36225</name>
</gene>
<proteinExistence type="inferred from homology"/>
<accession>A0ABS2W281</accession>
<feature type="domain" description="NmrA-like" evidence="3">
    <location>
        <begin position="1"/>
        <end position="137"/>
    </location>
</feature>
<dbReference type="InterPro" id="IPR008030">
    <property type="entry name" value="NmrA-like"/>
</dbReference>
<dbReference type="InterPro" id="IPR036291">
    <property type="entry name" value="NAD(P)-bd_dom_sf"/>
</dbReference>
<dbReference type="Gene3D" id="3.40.50.720">
    <property type="entry name" value="NAD(P)-binding Rossmann-like Domain"/>
    <property type="match status" value="1"/>
</dbReference>
<dbReference type="PANTHER" id="PTHR42748">
    <property type="entry name" value="NITROGEN METABOLITE REPRESSION PROTEIN NMRA FAMILY MEMBER"/>
    <property type="match status" value="1"/>
</dbReference>
<dbReference type="EMBL" id="JAFFZS010000227">
    <property type="protein sequence ID" value="MBN0049394.1"/>
    <property type="molecule type" value="Genomic_DNA"/>
</dbReference>